<dbReference type="RefSeq" id="WP_083517461.1">
    <property type="nucleotide sequence ID" value="NZ_CP014226.1"/>
</dbReference>
<organism evidence="4 5">
    <name type="scientific">Halomonas chromatireducens</name>
    <dbReference type="NCBI Taxonomy" id="507626"/>
    <lineage>
        <taxon>Bacteria</taxon>
        <taxon>Pseudomonadati</taxon>
        <taxon>Pseudomonadota</taxon>
        <taxon>Gammaproteobacteria</taxon>
        <taxon>Oceanospirillales</taxon>
        <taxon>Halomonadaceae</taxon>
        <taxon>Halomonas</taxon>
    </lineage>
</organism>
<protein>
    <recommendedName>
        <fullName evidence="6">Metal-dependent peptidase</fullName>
    </recommendedName>
</protein>
<dbReference type="PANTHER" id="PTHR38730:SF1">
    <property type="entry name" value="SLL7028 PROTEIN"/>
    <property type="match status" value="1"/>
</dbReference>
<sequence length="440" mass="49519">MSRRPLTERAGSMRTPPGQRSRRPAREPRAPNDQEQALKQRIQRQCEADRALLMAAQPFTARLLMQLAIVAVVDDRLPTAGTDGESLFVNAKFMARRSEEDRRFILAHEVWHCALGHHRRQLGREPDTWNRACDYEVNSLLRDELGYCPADALYHRRYLGQSAEQIYADLCQHPSRSEQGSVLDEHDITTLATLPGQVMDPDFNPKPVTPEGARAWQQRLVATAQQFERQQGSLPGHLQTLVERLRHPQVPWQQVLASFIHQSLGGNRQWLPPARRHVHSGLYLPSQRSQILTLAVAVDTSGSCQRDLPHFLSELKGILGACDRVRLDVMDFDACITQRRTLHEGQLHELEHWRCQGGGGSDIRPVFTALEQAPPQVLVALTDGYIHTPSHTPGYPVIWCLTEGGRVPAGWGQTIPLEGGCVRPAMLDDLLDVMPPMRRG</sequence>
<dbReference type="KEGG" id="hco:LOKO_01322"/>
<reference evidence="4 5" key="2">
    <citation type="submission" date="2016-02" db="EMBL/GenBank/DDBJ databases">
        <authorList>
            <person name="Wen L."/>
            <person name="He K."/>
            <person name="Yang H."/>
        </authorList>
    </citation>
    <scope>NUCLEOTIDE SEQUENCE [LARGE SCALE GENOMIC DNA]</scope>
    <source>
        <strain evidence="4 5">AGD 8-3</strain>
    </source>
</reference>
<feature type="domain" description="VWA-like" evidence="2">
    <location>
        <begin position="294"/>
        <end position="417"/>
    </location>
</feature>
<dbReference type="PATRIC" id="fig|507626.3.peg.1306"/>
<evidence type="ECO:0008006" key="6">
    <source>
        <dbReference type="Google" id="ProtNLM"/>
    </source>
</evidence>
<dbReference type="PANTHER" id="PTHR38730">
    <property type="entry name" value="SLL7028 PROTEIN"/>
    <property type="match status" value="1"/>
</dbReference>
<feature type="domain" description="Putative metallopeptidase" evidence="3">
    <location>
        <begin position="43"/>
        <end position="286"/>
    </location>
</feature>
<dbReference type="AlphaFoldDB" id="A0A0X8HD03"/>
<gene>
    <name evidence="4" type="ORF">LOKO_01322</name>
</gene>
<dbReference type="OrthoDB" id="9761650at2"/>
<reference evidence="4 5" key="1">
    <citation type="journal article" date="2016" name="Genome Announc.">
        <title>Draft Genome Sequence of 'Halomonas chromatireducens' Strain AGD 8-3, a Haloalkaliphilic Chromate- and Selenite-Reducing Gammaproteobacterium.</title>
        <authorList>
            <person name="Sharko F.S."/>
            <person name="Shapovalova A.A."/>
            <person name="Tsygankova S.V."/>
            <person name="Komova A.V."/>
            <person name="Boulygina E.S."/>
            <person name="Teslyuk A.B."/>
            <person name="Gotovtsev P.M."/>
            <person name="Namsaraev Z.B."/>
            <person name="Khijniak T.V."/>
            <person name="Nedoluzhko A.V."/>
            <person name="Vasilov R.G."/>
        </authorList>
    </citation>
    <scope>NUCLEOTIDE SEQUENCE [LARGE SCALE GENOMIC DNA]</scope>
    <source>
        <strain evidence="4 5">AGD 8-3</strain>
    </source>
</reference>
<dbReference type="InterPro" id="IPR018698">
    <property type="entry name" value="VWA-like_dom"/>
</dbReference>
<dbReference type="InterPro" id="IPR025154">
    <property type="entry name" value="Put_metallopeptidase_dom"/>
</dbReference>
<accession>A0A0X8HD03</accession>
<feature type="compositionally biased region" description="Basic and acidic residues" evidence="1">
    <location>
        <begin position="24"/>
        <end position="37"/>
    </location>
</feature>
<dbReference type="STRING" id="507626.LOKO_01322"/>
<dbReference type="Pfam" id="PF13203">
    <property type="entry name" value="DUF2201_N"/>
    <property type="match status" value="1"/>
</dbReference>
<evidence type="ECO:0000313" key="5">
    <source>
        <dbReference type="Proteomes" id="UP000063387"/>
    </source>
</evidence>
<evidence type="ECO:0000256" key="1">
    <source>
        <dbReference type="SAM" id="MobiDB-lite"/>
    </source>
</evidence>
<evidence type="ECO:0000313" key="4">
    <source>
        <dbReference type="EMBL" id="AMD00390.1"/>
    </source>
</evidence>
<dbReference type="EMBL" id="CP014226">
    <property type="protein sequence ID" value="AMD00390.1"/>
    <property type="molecule type" value="Genomic_DNA"/>
</dbReference>
<proteinExistence type="predicted"/>
<dbReference type="Proteomes" id="UP000063387">
    <property type="component" value="Chromosome"/>
</dbReference>
<feature type="region of interest" description="Disordered" evidence="1">
    <location>
        <begin position="1"/>
        <end position="37"/>
    </location>
</feature>
<dbReference type="Pfam" id="PF09967">
    <property type="entry name" value="DUF2201"/>
    <property type="match status" value="1"/>
</dbReference>
<keyword evidence="5" id="KW-1185">Reference proteome</keyword>
<evidence type="ECO:0000259" key="2">
    <source>
        <dbReference type="Pfam" id="PF09967"/>
    </source>
</evidence>
<name>A0A0X8HD03_9GAMM</name>
<evidence type="ECO:0000259" key="3">
    <source>
        <dbReference type="Pfam" id="PF13203"/>
    </source>
</evidence>